<feature type="compositionally biased region" description="Polar residues" evidence="13">
    <location>
        <begin position="56"/>
        <end position="73"/>
    </location>
</feature>
<keyword evidence="8" id="KW-0999">Mitochondrion inner membrane</keyword>
<dbReference type="STRING" id="425265.A8PXG6"/>
<evidence type="ECO:0000256" key="7">
    <source>
        <dbReference type="ARBA" id="ARBA00022692"/>
    </source>
</evidence>
<evidence type="ECO:0000256" key="4">
    <source>
        <dbReference type="ARBA" id="ARBA00016392"/>
    </source>
</evidence>
<keyword evidence="7" id="KW-0812">Transmembrane</keyword>
<proteinExistence type="inferred from homology"/>
<evidence type="ECO:0000256" key="2">
    <source>
        <dbReference type="ARBA" id="ARBA00004298"/>
    </source>
</evidence>
<reference evidence="14 15" key="1">
    <citation type="journal article" date="2007" name="Proc. Natl. Acad. Sci. U.S.A.">
        <title>Dandruff-associated Malassezia genomes reveal convergent and divergent virulence traits shared with plant and human fungal pathogens.</title>
        <authorList>
            <person name="Xu J."/>
            <person name="Saunders C.W."/>
            <person name="Hu P."/>
            <person name="Grant R.A."/>
            <person name="Boekhout T."/>
            <person name="Kuramae E.E."/>
            <person name="Kronstad J.W."/>
            <person name="Deangelis Y.M."/>
            <person name="Reeder N.L."/>
            <person name="Johnstone K.R."/>
            <person name="Leland M."/>
            <person name="Fieno A.M."/>
            <person name="Begley W.M."/>
            <person name="Sun Y."/>
            <person name="Lacey M.P."/>
            <person name="Chaudhary T."/>
            <person name="Keough T."/>
            <person name="Chu L."/>
            <person name="Sears R."/>
            <person name="Yuan B."/>
            <person name="Dawson T.L.Jr."/>
        </authorList>
    </citation>
    <scope>NUCLEOTIDE SEQUENCE [LARGE SCALE GENOMIC DNA]</scope>
    <source>
        <strain evidence="15">ATCC MYA-4612 / CBS 7966</strain>
    </source>
</reference>
<dbReference type="Pfam" id="PF15879">
    <property type="entry name" value="MWFE"/>
    <property type="match status" value="1"/>
</dbReference>
<keyword evidence="5" id="KW-0813">Transport</keyword>
<dbReference type="Proteomes" id="UP000008837">
    <property type="component" value="Unassembled WGS sequence"/>
</dbReference>
<dbReference type="EMBL" id="AAYY01000004">
    <property type="protein sequence ID" value="EDP44045.1"/>
    <property type="molecule type" value="Genomic_DNA"/>
</dbReference>
<gene>
    <name evidence="14" type="ORF">MGL_1442</name>
</gene>
<protein>
    <recommendedName>
        <fullName evidence="4">NADH dehydrogenase [ubiquinone] 1 alpha subcomplex subunit 1</fullName>
    </recommendedName>
</protein>
<accession>A8PXG6</accession>
<comment type="caution">
    <text evidence="14">The sequence shown here is derived from an EMBL/GenBank/DDBJ whole genome shotgun (WGS) entry which is preliminary data.</text>
</comment>
<evidence type="ECO:0000256" key="9">
    <source>
        <dbReference type="ARBA" id="ARBA00022982"/>
    </source>
</evidence>
<keyword evidence="11" id="KW-0496">Mitochondrion</keyword>
<comment type="function">
    <text evidence="1">Accessory subunit of the mitochondrial membrane respiratory chain NADH dehydrogenase (Complex I), that is believed not to be involved in catalysis. Complex I functions in the transfer of electrons from NADH to the respiratory chain. The immediate electron acceptor for the enzyme is believed to be ubiquinone.</text>
</comment>
<evidence type="ECO:0000256" key="3">
    <source>
        <dbReference type="ARBA" id="ARBA00009960"/>
    </source>
</evidence>
<name>A8PXG6_MALGO</name>
<dbReference type="GeneID" id="5855566"/>
<dbReference type="AlphaFoldDB" id="A8PXG6"/>
<evidence type="ECO:0000313" key="14">
    <source>
        <dbReference type="EMBL" id="EDP44045.1"/>
    </source>
</evidence>
<dbReference type="VEuPathDB" id="FungiDB:MGL_1442"/>
<evidence type="ECO:0000256" key="5">
    <source>
        <dbReference type="ARBA" id="ARBA00022448"/>
    </source>
</evidence>
<evidence type="ECO:0000256" key="8">
    <source>
        <dbReference type="ARBA" id="ARBA00022792"/>
    </source>
</evidence>
<evidence type="ECO:0000256" key="12">
    <source>
        <dbReference type="ARBA" id="ARBA00023136"/>
    </source>
</evidence>
<dbReference type="KEGG" id="mgl:MGL_1442"/>
<dbReference type="PANTHER" id="PTHR17098:SF2">
    <property type="entry name" value="NADH DEHYDROGENASE [UBIQUINONE] 1 ALPHA SUBCOMPLEX SUBUNIT 1"/>
    <property type="match status" value="1"/>
</dbReference>
<dbReference type="OMA" id="EVSNPWK"/>
<sequence length="95" mass="10561">MPVPFEAIIPMGIVVALFGVTGTGYNAVAHLANEGKPVRHNLDEWERMMMRRDQRLTGTRRGQSSICMNGTSNEQREAIAPEQFATNSGWSAERI</sequence>
<dbReference type="PANTHER" id="PTHR17098">
    <property type="entry name" value="NADH-UBIQUINONE OXIDOREDUCTASE MWFE SUBUNIT"/>
    <property type="match status" value="1"/>
</dbReference>
<comment type="similarity">
    <text evidence="3">Belongs to the complex I NDUFA1 subunit family.</text>
</comment>
<dbReference type="RefSeq" id="XP_001731259.1">
    <property type="nucleotide sequence ID" value="XM_001731207.1"/>
</dbReference>
<feature type="region of interest" description="Disordered" evidence="13">
    <location>
        <begin position="55"/>
        <end position="95"/>
    </location>
</feature>
<evidence type="ECO:0000256" key="13">
    <source>
        <dbReference type="SAM" id="MobiDB-lite"/>
    </source>
</evidence>
<feature type="compositionally biased region" description="Polar residues" evidence="13">
    <location>
        <begin position="84"/>
        <end position="95"/>
    </location>
</feature>
<keyword evidence="15" id="KW-1185">Reference proteome</keyword>
<organism evidence="14 15">
    <name type="scientific">Malassezia globosa (strain ATCC MYA-4612 / CBS 7966)</name>
    <name type="common">Dandruff-associated fungus</name>
    <dbReference type="NCBI Taxonomy" id="425265"/>
    <lineage>
        <taxon>Eukaryota</taxon>
        <taxon>Fungi</taxon>
        <taxon>Dikarya</taxon>
        <taxon>Basidiomycota</taxon>
        <taxon>Ustilaginomycotina</taxon>
        <taxon>Malasseziomycetes</taxon>
        <taxon>Malasseziales</taxon>
        <taxon>Malasseziaceae</taxon>
        <taxon>Malassezia</taxon>
    </lineage>
</organism>
<evidence type="ECO:0000256" key="1">
    <source>
        <dbReference type="ARBA" id="ARBA00003195"/>
    </source>
</evidence>
<evidence type="ECO:0000256" key="10">
    <source>
        <dbReference type="ARBA" id="ARBA00022989"/>
    </source>
</evidence>
<keyword evidence="6" id="KW-0679">Respiratory chain</keyword>
<dbReference type="OrthoDB" id="1920692at2759"/>
<keyword evidence="9" id="KW-0249">Electron transport</keyword>
<dbReference type="InterPro" id="IPR017384">
    <property type="entry name" value="NADH_Ub_cplx-1_asu_su-1"/>
</dbReference>
<evidence type="ECO:0000256" key="11">
    <source>
        <dbReference type="ARBA" id="ARBA00023128"/>
    </source>
</evidence>
<comment type="subcellular location">
    <subcellularLocation>
        <location evidence="2">Mitochondrion inner membrane</location>
        <topology evidence="2">Single-pass membrane protein</topology>
        <orientation evidence="2">Matrix side</orientation>
    </subcellularLocation>
</comment>
<dbReference type="InParanoid" id="A8PXG6"/>
<evidence type="ECO:0000256" key="6">
    <source>
        <dbReference type="ARBA" id="ARBA00022660"/>
    </source>
</evidence>
<keyword evidence="10" id="KW-1133">Transmembrane helix</keyword>
<keyword evidence="12" id="KW-0472">Membrane</keyword>
<dbReference type="GO" id="GO:0005743">
    <property type="term" value="C:mitochondrial inner membrane"/>
    <property type="evidence" value="ECO:0007669"/>
    <property type="project" value="UniProtKB-SubCell"/>
</dbReference>
<evidence type="ECO:0000313" key="15">
    <source>
        <dbReference type="Proteomes" id="UP000008837"/>
    </source>
</evidence>